<organism evidence="2">
    <name type="scientific">gut metagenome</name>
    <dbReference type="NCBI Taxonomy" id="749906"/>
    <lineage>
        <taxon>unclassified sequences</taxon>
        <taxon>metagenomes</taxon>
        <taxon>organismal metagenomes</taxon>
    </lineage>
</organism>
<dbReference type="EMBL" id="AMCI01003110">
    <property type="protein sequence ID" value="EJX01050.1"/>
    <property type="molecule type" value="Genomic_DNA"/>
</dbReference>
<proteinExistence type="predicted"/>
<protein>
    <submittedName>
        <fullName evidence="2">Uncharacterized protein</fullName>
    </submittedName>
</protein>
<evidence type="ECO:0000313" key="2">
    <source>
        <dbReference type="EMBL" id="EJX01050.1"/>
    </source>
</evidence>
<reference evidence="2" key="1">
    <citation type="journal article" date="2012" name="PLoS ONE">
        <title>Gene sets for utilization of primary and secondary nutrition supplies in the distal gut of endangered iberian lynx.</title>
        <authorList>
            <person name="Alcaide M."/>
            <person name="Messina E."/>
            <person name="Richter M."/>
            <person name="Bargiela R."/>
            <person name="Peplies J."/>
            <person name="Huws S.A."/>
            <person name="Newbold C.J."/>
            <person name="Golyshin P.N."/>
            <person name="Simon M.A."/>
            <person name="Lopez G."/>
            <person name="Yakimov M.M."/>
            <person name="Ferrer M."/>
        </authorList>
    </citation>
    <scope>NUCLEOTIDE SEQUENCE</scope>
</reference>
<keyword evidence="1" id="KW-1133">Transmembrane helix</keyword>
<accession>J9GMK8</accession>
<keyword evidence="1" id="KW-0472">Membrane</keyword>
<name>J9GMK8_9ZZZZ</name>
<dbReference type="AlphaFoldDB" id="J9GMK8"/>
<evidence type="ECO:0000256" key="1">
    <source>
        <dbReference type="SAM" id="Phobius"/>
    </source>
</evidence>
<feature type="transmembrane region" description="Helical" evidence="1">
    <location>
        <begin position="6"/>
        <end position="26"/>
    </location>
</feature>
<gene>
    <name evidence="2" type="ORF">EVA_10844</name>
</gene>
<keyword evidence="1" id="KW-0812">Transmembrane</keyword>
<sequence>MALIELCSILLHIQVLYFLVCLSYLCQHHKLKVFN</sequence>
<comment type="caution">
    <text evidence="2">The sequence shown here is derived from an EMBL/GenBank/DDBJ whole genome shotgun (WGS) entry which is preliminary data.</text>
</comment>